<keyword evidence="7 8" id="KW-0472">Membrane</keyword>
<keyword evidence="4" id="KW-1003">Cell membrane</keyword>
<dbReference type="PANTHER" id="PTHR30472:SF64">
    <property type="entry name" value="IRON(3+)-HYDROXAMATE IMPORT SYSTEM PERMEASE PROTEIN FHUG"/>
    <property type="match status" value="1"/>
</dbReference>
<dbReference type="Pfam" id="PF01032">
    <property type="entry name" value="FecCD"/>
    <property type="match status" value="1"/>
</dbReference>
<evidence type="ECO:0000256" key="8">
    <source>
        <dbReference type="SAM" id="Phobius"/>
    </source>
</evidence>
<dbReference type="GO" id="GO:0033214">
    <property type="term" value="P:siderophore-iron import into cell"/>
    <property type="evidence" value="ECO:0007669"/>
    <property type="project" value="TreeGrafter"/>
</dbReference>
<evidence type="ECO:0000256" key="6">
    <source>
        <dbReference type="ARBA" id="ARBA00022989"/>
    </source>
</evidence>
<evidence type="ECO:0000256" key="2">
    <source>
        <dbReference type="ARBA" id="ARBA00007935"/>
    </source>
</evidence>
<dbReference type="PANTHER" id="PTHR30472">
    <property type="entry name" value="FERRIC ENTEROBACTIN TRANSPORT SYSTEM PERMEASE PROTEIN"/>
    <property type="match status" value="1"/>
</dbReference>
<feature type="transmembrane region" description="Helical" evidence="8">
    <location>
        <begin position="62"/>
        <end position="82"/>
    </location>
</feature>
<protein>
    <submittedName>
        <fullName evidence="9">Iron ABC transporter permease</fullName>
    </submittedName>
</protein>
<evidence type="ECO:0000256" key="5">
    <source>
        <dbReference type="ARBA" id="ARBA00022692"/>
    </source>
</evidence>
<feature type="transmembrane region" description="Helical" evidence="8">
    <location>
        <begin position="249"/>
        <end position="274"/>
    </location>
</feature>
<dbReference type="SUPFAM" id="SSF81345">
    <property type="entry name" value="ABC transporter involved in vitamin B12 uptake, BtuC"/>
    <property type="match status" value="1"/>
</dbReference>
<keyword evidence="10" id="KW-1185">Reference proteome</keyword>
<gene>
    <name evidence="9" type="ORF">CKF48_20405</name>
</gene>
<feature type="transmembrane region" description="Helical" evidence="8">
    <location>
        <begin position="94"/>
        <end position="116"/>
    </location>
</feature>
<evidence type="ECO:0000256" key="4">
    <source>
        <dbReference type="ARBA" id="ARBA00022475"/>
    </source>
</evidence>
<comment type="similarity">
    <text evidence="2">Belongs to the binding-protein-dependent transport system permease family. FecCD subfamily.</text>
</comment>
<keyword evidence="6 8" id="KW-1133">Transmembrane helix</keyword>
<accession>A0A248TN13</accession>
<dbReference type="OrthoDB" id="9811721at2"/>
<dbReference type="FunFam" id="1.10.3470.10:FF:000001">
    <property type="entry name" value="Vitamin B12 ABC transporter permease BtuC"/>
    <property type="match status" value="1"/>
</dbReference>
<dbReference type="Gene3D" id="1.10.3470.10">
    <property type="entry name" value="ABC transporter involved in vitamin B12 uptake, BtuC"/>
    <property type="match status" value="1"/>
</dbReference>
<feature type="transmembrane region" description="Helical" evidence="8">
    <location>
        <begin position="289"/>
        <end position="308"/>
    </location>
</feature>
<dbReference type="GO" id="GO:0022857">
    <property type="term" value="F:transmembrane transporter activity"/>
    <property type="evidence" value="ECO:0007669"/>
    <property type="project" value="InterPro"/>
</dbReference>
<dbReference type="InterPro" id="IPR000522">
    <property type="entry name" value="ABC_transptr_permease_BtuC"/>
</dbReference>
<name>A0A248TN13_9BACI</name>
<dbReference type="Proteomes" id="UP000215137">
    <property type="component" value="Chromosome"/>
</dbReference>
<proteinExistence type="inferred from homology"/>
<feature type="transmembrane region" description="Helical" evidence="8">
    <location>
        <begin position="199"/>
        <end position="221"/>
    </location>
</feature>
<dbReference type="EMBL" id="CP022983">
    <property type="protein sequence ID" value="ASV69470.1"/>
    <property type="molecule type" value="Genomic_DNA"/>
</dbReference>
<organism evidence="9 10">
    <name type="scientific">Cytobacillus kochii</name>
    <dbReference type="NCBI Taxonomy" id="859143"/>
    <lineage>
        <taxon>Bacteria</taxon>
        <taxon>Bacillati</taxon>
        <taxon>Bacillota</taxon>
        <taxon>Bacilli</taxon>
        <taxon>Bacillales</taxon>
        <taxon>Bacillaceae</taxon>
        <taxon>Cytobacillus</taxon>
    </lineage>
</organism>
<keyword evidence="3" id="KW-0813">Transport</keyword>
<reference evidence="9 10" key="1">
    <citation type="submission" date="2017-08" db="EMBL/GenBank/DDBJ databases">
        <title>Complete Genome Sequence of Bacillus kochii Oregon-R-modENCODE STRAIN BDGP4, isolated from Drosophila melanogaster gut.</title>
        <authorList>
            <person name="Wan K.H."/>
            <person name="Yu C."/>
            <person name="Park S."/>
            <person name="Hammonds A.S."/>
            <person name="Booth B.W."/>
            <person name="Celniker S.E."/>
        </authorList>
    </citation>
    <scope>NUCLEOTIDE SEQUENCE [LARGE SCALE GENOMIC DNA]</scope>
    <source>
        <strain evidence="9 10">BDGP4</strain>
    </source>
</reference>
<evidence type="ECO:0000313" key="9">
    <source>
        <dbReference type="EMBL" id="ASV69470.1"/>
    </source>
</evidence>
<dbReference type="CDD" id="cd06550">
    <property type="entry name" value="TM_ABC_iron-siderophores_like"/>
    <property type="match status" value="1"/>
</dbReference>
<evidence type="ECO:0000256" key="1">
    <source>
        <dbReference type="ARBA" id="ARBA00004651"/>
    </source>
</evidence>
<evidence type="ECO:0000256" key="7">
    <source>
        <dbReference type="ARBA" id="ARBA00023136"/>
    </source>
</evidence>
<evidence type="ECO:0000313" key="10">
    <source>
        <dbReference type="Proteomes" id="UP000215137"/>
    </source>
</evidence>
<dbReference type="KEGG" id="bko:CKF48_20405"/>
<feature type="transmembrane region" description="Helical" evidence="8">
    <location>
        <begin position="122"/>
        <end position="147"/>
    </location>
</feature>
<sequence>MMYKSRKQKWKVVVFFLTILLALLFIASLSFGASFISPVAIFNSVLSSTPGQYDLILFEFRLPRIVLAILIGIGMAVSGAILQSATQNGLADPGILGINSGAGFAVILFIFFTQGIRFESELLQLFILPIFALCGALLAAFLIYIFSWKKSSGVTPIRLILVGIGINAAFSALIIILQLKMDPRSFTQATVWLSGNISGVSWSYTYALLPWLIVLLPIVLFKARYLNVLTLGDAMSTGLGVNVSRQRKWLLILAVGLAGSCVAVGGGISFLGLVAPQLAKKLVGPRNEILLPVSALVGAVLLLFSDLVSRTILAPSEIPIGLVVSAIGAPYFIYLLIKS</sequence>
<evidence type="ECO:0000256" key="3">
    <source>
        <dbReference type="ARBA" id="ARBA00022448"/>
    </source>
</evidence>
<feature type="transmembrane region" description="Helical" evidence="8">
    <location>
        <begin position="320"/>
        <end position="337"/>
    </location>
</feature>
<comment type="subcellular location">
    <subcellularLocation>
        <location evidence="1">Cell membrane</location>
        <topology evidence="1">Multi-pass membrane protein</topology>
    </subcellularLocation>
</comment>
<dbReference type="AlphaFoldDB" id="A0A248TN13"/>
<dbReference type="InterPro" id="IPR037294">
    <property type="entry name" value="ABC_BtuC-like"/>
</dbReference>
<dbReference type="GO" id="GO:0005886">
    <property type="term" value="C:plasma membrane"/>
    <property type="evidence" value="ECO:0007669"/>
    <property type="project" value="UniProtKB-SubCell"/>
</dbReference>
<keyword evidence="5 8" id="KW-0812">Transmembrane</keyword>
<feature type="transmembrane region" description="Helical" evidence="8">
    <location>
        <begin position="159"/>
        <end position="179"/>
    </location>
</feature>